<name>A0A3A4R8R1_9BACT</name>
<evidence type="ECO:0000313" key="3">
    <source>
        <dbReference type="Proteomes" id="UP000266426"/>
    </source>
</evidence>
<dbReference type="Proteomes" id="UP000266426">
    <property type="component" value="Unassembled WGS sequence"/>
</dbReference>
<protein>
    <submittedName>
        <fullName evidence="2">Uncharacterized protein</fullName>
    </submittedName>
</protein>
<accession>A0A3A4R8R1</accession>
<organism evidence="2 3">
    <name type="scientific">Candidatus Auribacter fodinae</name>
    <dbReference type="NCBI Taxonomy" id="2093366"/>
    <lineage>
        <taxon>Bacteria</taxon>
        <taxon>Pseudomonadati</taxon>
        <taxon>Candidatus Auribacterota</taxon>
        <taxon>Candidatus Auribacteria</taxon>
        <taxon>Candidatus Auribacterales</taxon>
        <taxon>Candidatus Auribacteraceae</taxon>
        <taxon>Candidatus Auribacter</taxon>
    </lineage>
</organism>
<sequence length="171" mass="19869">MAFLSRSHKRLFVSIIFCLSVLPAINHDANASQFAGSRHDNLVLNSSVAYDDFIYLRSEIKPELNVTVEKDLVFIYSDLLNQAEYNADPDLYTWDSSVYYLYQTLPENLSSEDLIKFAMANMSETKVHYRFTVKSFLWLLLIPVVIELIILFIQFQDIFASLQVFKQFRSS</sequence>
<evidence type="ECO:0000256" key="1">
    <source>
        <dbReference type="SAM" id="Phobius"/>
    </source>
</evidence>
<proteinExistence type="predicted"/>
<evidence type="ECO:0000313" key="2">
    <source>
        <dbReference type="EMBL" id="RJP61110.1"/>
    </source>
</evidence>
<dbReference type="EMBL" id="QZJZ01000016">
    <property type="protein sequence ID" value="RJP61110.1"/>
    <property type="molecule type" value="Genomic_DNA"/>
</dbReference>
<keyword evidence="1" id="KW-1133">Transmembrane helix</keyword>
<reference evidence="2 3" key="1">
    <citation type="journal article" date="2017" name="ISME J.">
        <title>Energy and carbon metabolisms in a deep terrestrial subsurface fluid microbial community.</title>
        <authorList>
            <person name="Momper L."/>
            <person name="Jungbluth S.P."/>
            <person name="Lee M.D."/>
            <person name="Amend J.P."/>
        </authorList>
    </citation>
    <scope>NUCLEOTIDE SEQUENCE [LARGE SCALE GENOMIC DNA]</scope>
    <source>
        <strain evidence="2">SURF_26</strain>
    </source>
</reference>
<feature type="transmembrane region" description="Helical" evidence="1">
    <location>
        <begin position="136"/>
        <end position="159"/>
    </location>
</feature>
<keyword evidence="1" id="KW-0812">Transmembrane</keyword>
<keyword evidence="1" id="KW-0472">Membrane</keyword>
<dbReference type="AlphaFoldDB" id="A0A3A4R8R1"/>
<gene>
    <name evidence="2" type="ORF">C4541_02665</name>
</gene>
<comment type="caution">
    <text evidence="2">The sequence shown here is derived from an EMBL/GenBank/DDBJ whole genome shotgun (WGS) entry which is preliminary data.</text>
</comment>